<dbReference type="OrthoDB" id="1123449at2"/>
<dbReference type="Pfam" id="PF13396">
    <property type="entry name" value="PLDc_N"/>
    <property type="match status" value="1"/>
</dbReference>
<evidence type="ECO:0000259" key="7">
    <source>
        <dbReference type="Pfam" id="PF13396"/>
    </source>
</evidence>
<evidence type="ECO:0000256" key="1">
    <source>
        <dbReference type="ARBA" id="ARBA00004651"/>
    </source>
</evidence>
<feature type="transmembrane region" description="Helical" evidence="6">
    <location>
        <begin position="37"/>
        <end position="56"/>
    </location>
</feature>
<evidence type="ECO:0000313" key="8">
    <source>
        <dbReference type="EMBL" id="QAR30447.1"/>
    </source>
</evidence>
<gene>
    <name evidence="8" type="ORF">EQP59_03300</name>
</gene>
<evidence type="ECO:0000256" key="4">
    <source>
        <dbReference type="ARBA" id="ARBA00022989"/>
    </source>
</evidence>
<feature type="domain" description="Cardiolipin synthase N-terminal" evidence="7">
    <location>
        <begin position="19"/>
        <end position="55"/>
    </location>
</feature>
<keyword evidence="3 6" id="KW-0812">Transmembrane</keyword>
<dbReference type="AlphaFoldDB" id="A0A3R5YVG7"/>
<dbReference type="Proteomes" id="UP000287701">
    <property type="component" value="Chromosome"/>
</dbReference>
<organism evidence="8 9">
    <name type="scientific">Ornithobacterium rhinotracheale</name>
    <dbReference type="NCBI Taxonomy" id="28251"/>
    <lineage>
        <taxon>Bacteria</taxon>
        <taxon>Pseudomonadati</taxon>
        <taxon>Bacteroidota</taxon>
        <taxon>Flavobacteriia</taxon>
        <taxon>Flavobacteriales</taxon>
        <taxon>Weeksellaceae</taxon>
        <taxon>Ornithobacterium</taxon>
    </lineage>
</organism>
<accession>A0A3R5YVG7</accession>
<evidence type="ECO:0000256" key="2">
    <source>
        <dbReference type="ARBA" id="ARBA00022475"/>
    </source>
</evidence>
<sequence length="74" mass="8671">MNNLSEILVAIYLILGAFLSVWAIVDCIKTKREYSTLWILVVFFFPLIGAFAYFITKSRAKFKPFKNNIQSYRK</sequence>
<reference evidence="8 9" key="1">
    <citation type="submission" date="2019-01" db="EMBL/GenBank/DDBJ databases">
        <title>Whole Genome of Ornithobacterium rhinotracheale FARPER-174b.</title>
        <authorList>
            <person name="Tataje-Lavanda L.A."/>
            <person name="Montalvan A."/>
            <person name="Montesinos R."/>
            <person name="Zimic M."/>
            <person name="Fernandez-Sanchez M."/>
            <person name="Fernandez-Diaz M."/>
        </authorList>
    </citation>
    <scope>NUCLEOTIDE SEQUENCE [LARGE SCALE GENOMIC DNA]</scope>
    <source>
        <strain evidence="8 9">FARPER-174b</strain>
    </source>
</reference>
<proteinExistence type="predicted"/>
<dbReference type="GO" id="GO:0005886">
    <property type="term" value="C:plasma membrane"/>
    <property type="evidence" value="ECO:0007669"/>
    <property type="project" value="UniProtKB-SubCell"/>
</dbReference>
<feature type="transmembrane region" description="Helical" evidence="6">
    <location>
        <begin position="7"/>
        <end position="25"/>
    </location>
</feature>
<comment type="subcellular location">
    <subcellularLocation>
        <location evidence="1">Cell membrane</location>
        <topology evidence="1">Multi-pass membrane protein</topology>
    </subcellularLocation>
</comment>
<dbReference type="InterPro" id="IPR027379">
    <property type="entry name" value="CLS_N"/>
</dbReference>
<evidence type="ECO:0000313" key="9">
    <source>
        <dbReference type="Proteomes" id="UP000287701"/>
    </source>
</evidence>
<evidence type="ECO:0000256" key="5">
    <source>
        <dbReference type="ARBA" id="ARBA00023136"/>
    </source>
</evidence>
<protein>
    <submittedName>
        <fullName evidence="8">PLDc_N domain-containing protein</fullName>
    </submittedName>
</protein>
<dbReference type="EMBL" id="CP035107">
    <property type="protein sequence ID" value="QAR30447.1"/>
    <property type="molecule type" value="Genomic_DNA"/>
</dbReference>
<keyword evidence="4 6" id="KW-1133">Transmembrane helix</keyword>
<evidence type="ECO:0000256" key="6">
    <source>
        <dbReference type="SAM" id="Phobius"/>
    </source>
</evidence>
<dbReference type="RefSeq" id="WP_128500937.1">
    <property type="nucleotide sequence ID" value="NZ_CP035107.1"/>
</dbReference>
<keyword evidence="2" id="KW-1003">Cell membrane</keyword>
<name>A0A3R5YVG7_ORNRH</name>
<evidence type="ECO:0000256" key="3">
    <source>
        <dbReference type="ARBA" id="ARBA00022692"/>
    </source>
</evidence>
<keyword evidence="5 6" id="KW-0472">Membrane</keyword>